<reference evidence="1 2" key="1">
    <citation type="submission" date="2021-01" db="EMBL/GenBank/DDBJ databases">
        <title>Genome Sequencing of Type Strains.</title>
        <authorList>
            <person name="Lemaire J.F."/>
            <person name="Inderbitzin P."/>
            <person name="Collins S.B."/>
            <person name="Wespe N."/>
            <person name="Knight-Connoni V."/>
        </authorList>
    </citation>
    <scope>NUCLEOTIDE SEQUENCE [LARGE SCALE GENOMIC DNA]</scope>
    <source>
        <strain evidence="1 2">DSM 23009</strain>
    </source>
</reference>
<dbReference type="RefSeq" id="WP_205725694.1">
    <property type="nucleotide sequence ID" value="NZ_JAFHKR010000039.1"/>
</dbReference>
<evidence type="ECO:0000313" key="1">
    <source>
        <dbReference type="EMBL" id="MBN3554680.1"/>
    </source>
</evidence>
<gene>
    <name evidence="1" type="ORF">JYA63_10410</name>
</gene>
<protein>
    <submittedName>
        <fullName evidence="1">Uncharacterized protein</fullName>
    </submittedName>
</protein>
<dbReference type="Proteomes" id="UP001296923">
    <property type="component" value="Unassembled WGS sequence"/>
</dbReference>
<evidence type="ECO:0000313" key="2">
    <source>
        <dbReference type="Proteomes" id="UP001296923"/>
    </source>
</evidence>
<proteinExistence type="predicted"/>
<keyword evidence="2" id="KW-1185">Reference proteome</keyword>
<name>A0ABS2ZRM6_9BACL</name>
<accession>A0ABS2ZRM6</accession>
<comment type="caution">
    <text evidence="1">The sequence shown here is derived from an EMBL/GenBank/DDBJ whole genome shotgun (WGS) entry which is preliminary data.</text>
</comment>
<sequence>MISGGKGDSTGESEVFTGAHNQYLGDYIPFIGERVTNIKTRTVKHLKSINDV</sequence>
<organism evidence="1 2">
    <name type="scientific">Fictibacillus nanhaiensis</name>
    <dbReference type="NCBI Taxonomy" id="742169"/>
    <lineage>
        <taxon>Bacteria</taxon>
        <taxon>Bacillati</taxon>
        <taxon>Bacillota</taxon>
        <taxon>Bacilli</taxon>
        <taxon>Bacillales</taxon>
        <taxon>Fictibacillaceae</taxon>
        <taxon>Fictibacillus</taxon>
    </lineage>
</organism>
<dbReference type="EMBL" id="JAFHKR010000039">
    <property type="protein sequence ID" value="MBN3554680.1"/>
    <property type="molecule type" value="Genomic_DNA"/>
</dbReference>